<dbReference type="RefSeq" id="WP_036868529.1">
    <property type="nucleotide sequence ID" value="NZ_JRNJ01000022.1"/>
</dbReference>
<dbReference type="AlphaFoldDB" id="A0AAW3FHI6"/>
<dbReference type="EMBL" id="JRNJ01000022">
    <property type="protein sequence ID" value="KGF29954.1"/>
    <property type="molecule type" value="Genomic_DNA"/>
</dbReference>
<proteinExistence type="predicted"/>
<protein>
    <submittedName>
        <fullName evidence="1">Uncharacterized protein</fullName>
    </submittedName>
</protein>
<sequence>MANIDAKLERFKKLCTDILSQSGNCKESQADMAAANTVPELVAVWLKYWHGLITEVPQQTIAALSEVYDDYKDEINAAGVYFNESTDKGEVLVSDCPNVLKFRDKAKVYVLGKAEVCAYDHVYVYADNEEAKVLLNDYSRGNIHKSTVHACDWSSVITDSKKVFCADAATVDITGGVVCDAGHREINAYKGSVVYSDLKKGITLDNTSKLLKKNS</sequence>
<organism evidence="1 2">
    <name type="scientific">Prevotella histicola JCM 15637 = DNF00424</name>
    <dbReference type="NCBI Taxonomy" id="1236504"/>
    <lineage>
        <taxon>Bacteria</taxon>
        <taxon>Pseudomonadati</taxon>
        <taxon>Bacteroidota</taxon>
        <taxon>Bacteroidia</taxon>
        <taxon>Bacteroidales</taxon>
        <taxon>Prevotellaceae</taxon>
        <taxon>Prevotella</taxon>
    </lineage>
</organism>
<gene>
    <name evidence="1" type="ORF">HMPREF2132_01910</name>
</gene>
<comment type="caution">
    <text evidence="1">The sequence shown here is derived from an EMBL/GenBank/DDBJ whole genome shotgun (WGS) entry which is preliminary data.</text>
</comment>
<evidence type="ECO:0000313" key="1">
    <source>
        <dbReference type="EMBL" id="KGF29954.1"/>
    </source>
</evidence>
<name>A0AAW3FHI6_9BACT</name>
<reference evidence="1 2" key="1">
    <citation type="submission" date="2014-07" db="EMBL/GenBank/DDBJ databases">
        <authorList>
            <person name="McCorrison J."/>
            <person name="Sanka R."/>
            <person name="Torralba M."/>
            <person name="Gillis M."/>
            <person name="Haft D.H."/>
            <person name="Methe B."/>
            <person name="Sutton G."/>
            <person name="Nelson K.E."/>
        </authorList>
    </citation>
    <scope>NUCLEOTIDE SEQUENCE [LARGE SCALE GENOMIC DNA]</scope>
    <source>
        <strain evidence="1 2">DNF00424</strain>
    </source>
</reference>
<dbReference type="Proteomes" id="UP000029533">
    <property type="component" value="Unassembled WGS sequence"/>
</dbReference>
<accession>A0AAW3FHI6</accession>
<evidence type="ECO:0000313" key="2">
    <source>
        <dbReference type="Proteomes" id="UP000029533"/>
    </source>
</evidence>